<accession>A0A316UDJ5</accession>
<feature type="compositionally biased region" description="Low complexity" evidence="5">
    <location>
        <begin position="155"/>
        <end position="172"/>
    </location>
</feature>
<evidence type="ECO:0000313" key="9">
    <source>
        <dbReference type="Proteomes" id="UP000245942"/>
    </source>
</evidence>
<feature type="region of interest" description="Disordered" evidence="5">
    <location>
        <begin position="1"/>
        <end position="246"/>
    </location>
</feature>
<proteinExistence type="predicted"/>
<feature type="domain" description="Pre-mRNA-splicing factor 3" evidence="7">
    <location>
        <begin position="243"/>
        <end position="478"/>
    </location>
</feature>
<evidence type="ECO:0000256" key="1">
    <source>
        <dbReference type="ARBA" id="ARBA00004123"/>
    </source>
</evidence>
<dbReference type="GO" id="GO:0046540">
    <property type="term" value="C:U4/U6 x U5 tri-snRNP complex"/>
    <property type="evidence" value="ECO:0007669"/>
    <property type="project" value="InterPro"/>
</dbReference>
<keyword evidence="9" id="KW-1185">Reference proteome</keyword>
<feature type="compositionally biased region" description="Basic and acidic residues" evidence="5">
    <location>
        <begin position="139"/>
        <end position="154"/>
    </location>
</feature>
<evidence type="ECO:0000256" key="4">
    <source>
        <dbReference type="ARBA" id="ARBA00023242"/>
    </source>
</evidence>
<evidence type="ECO:0000259" key="7">
    <source>
        <dbReference type="Pfam" id="PF08572"/>
    </source>
</evidence>
<name>A0A316UDJ5_9BASI</name>
<organism evidence="8 9">
    <name type="scientific">Pseudomicrostroma glucosiphilum</name>
    <dbReference type="NCBI Taxonomy" id="1684307"/>
    <lineage>
        <taxon>Eukaryota</taxon>
        <taxon>Fungi</taxon>
        <taxon>Dikarya</taxon>
        <taxon>Basidiomycota</taxon>
        <taxon>Ustilaginomycotina</taxon>
        <taxon>Exobasidiomycetes</taxon>
        <taxon>Microstromatales</taxon>
        <taxon>Microstromatales incertae sedis</taxon>
        <taxon>Pseudomicrostroma</taxon>
    </lineage>
</organism>
<dbReference type="PANTHER" id="PTHR14212:SF0">
    <property type="entry name" value="U4_U6 SMALL NUCLEAR RIBONUCLEOPROTEIN PRP3"/>
    <property type="match status" value="1"/>
</dbReference>
<dbReference type="AlphaFoldDB" id="A0A316UDJ5"/>
<reference evidence="8 9" key="1">
    <citation type="journal article" date="2018" name="Mol. Biol. Evol.">
        <title>Broad Genomic Sampling Reveals a Smut Pathogenic Ancestry of the Fungal Clade Ustilaginomycotina.</title>
        <authorList>
            <person name="Kijpornyongpan T."/>
            <person name="Mondo S.J."/>
            <person name="Barry K."/>
            <person name="Sandor L."/>
            <person name="Lee J."/>
            <person name="Lipzen A."/>
            <person name="Pangilinan J."/>
            <person name="LaButti K."/>
            <person name="Hainaut M."/>
            <person name="Henrissat B."/>
            <person name="Grigoriev I.V."/>
            <person name="Spatafora J.W."/>
            <person name="Aime M.C."/>
        </authorList>
    </citation>
    <scope>NUCLEOTIDE SEQUENCE [LARGE SCALE GENOMIC DNA]</scope>
    <source>
        <strain evidence="8 9">MCA 4718</strain>
    </source>
</reference>
<dbReference type="OrthoDB" id="10264544at2759"/>
<feature type="compositionally biased region" description="Polar residues" evidence="5">
    <location>
        <begin position="1"/>
        <end position="10"/>
    </location>
</feature>
<dbReference type="GeneID" id="37013393"/>
<dbReference type="Pfam" id="PF06544">
    <property type="entry name" value="Prp3_C"/>
    <property type="match status" value="1"/>
</dbReference>
<evidence type="ECO:0000256" key="3">
    <source>
        <dbReference type="ARBA" id="ARBA00023187"/>
    </source>
</evidence>
<evidence type="ECO:0000259" key="6">
    <source>
        <dbReference type="Pfam" id="PF06544"/>
    </source>
</evidence>
<dbReference type="CDD" id="cd24162">
    <property type="entry name" value="Prp3_C"/>
    <property type="match status" value="1"/>
</dbReference>
<feature type="compositionally biased region" description="Low complexity" evidence="5">
    <location>
        <begin position="110"/>
        <end position="120"/>
    </location>
</feature>
<evidence type="ECO:0000256" key="2">
    <source>
        <dbReference type="ARBA" id="ARBA00022664"/>
    </source>
</evidence>
<dbReference type="InterPro" id="IPR010541">
    <property type="entry name" value="Prp3_C"/>
</dbReference>
<dbReference type="Pfam" id="PF08572">
    <property type="entry name" value="PRP3"/>
    <property type="match status" value="1"/>
</dbReference>
<dbReference type="EMBL" id="KZ819322">
    <property type="protein sequence ID" value="PWN22958.1"/>
    <property type="molecule type" value="Genomic_DNA"/>
</dbReference>
<comment type="subcellular location">
    <subcellularLocation>
        <location evidence="1">Nucleus</location>
    </subcellularLocation>
</comment>
<feature type="compositionally biased region" description="Low complexity" evidence="5">
    <location>
        <begin position="72"/>
        <end position="89"/>
    </location>
</feature>
<dbReference type="Proteomes" id="UP000245942">
    <property type="component" value="Unassembled WGS sequence"/>
</dbReference>
<dbReference type="InterPro" id="IPR013881">
    <property type="entry name" value="Pre-mRNA_splic_Prp3_dom"/>
</dbReference>
<protein>
    <submittedName>
        <fullName evidence="8">PRP3-domain-containing protein</fullName>
    </submittedName>
</protein>
<dbReference type="InterPro" id="IPR027104">
    <property type="entry name" value="Prp3"/>
</dbReference>
<evidence type="ECO:0000256" key="5">
    <source>
        <dbReference type="SAM" id="MobiDB-lite"/>
    </source>
</evidence>
<dbReference type="GO" id="GO:0000398">
    <property type="term" value="P:mRNA splicing, via spliceosome"/>
    <property type="evidence" value="ECO:0007669"/>
    <property type="project" value="InterPro"/>
</dbReference>
<keyword evidence="2" id="KW-0507">mRNA processing</keyword>
<feature type="domain" description="Small nuclear ribonucleoprotein Prp3 C-terminal" evidence="6">
    <location>
        <begin position="502"/>
        <end position="658"/>
    </location>
</feature>
<dbReference type="RefSeq" id="XP_025350118.1">
    <property type="nucleotide sequence ID" value="XM_025491659.1"/>
</dbReference>
<sequence>MPPKRPQSSVFGDDDDAGSLRPKPSGASNAQQKRPRMTPAMVEQSQPSASSSSPYSAVRPTTPAAPAKSAIEAQLAAARARVEAQVAALRNSQQQRASPSTAPARPPAAPVGSAAPSTAPKPVSASKQPPSGGLAIDINDIKRRVEEAKRRAQEQRAGAAAPASAATASAPELKPTGIHPLLMQNGSSATTAARASPGVSSARGGFTHRFGGRGAPPAPEKINPYLTAPAEDEAGPSAPPAVKGRSMHRGLQFNRPGRHIQAAEAQRNEAQLEALKQSIQERAKRAGMQEELTGEERKIRRQPPPDIEWWDAALLPGGSYDCVPIYPPTAEILTQAASETAKGKAKAEGSDVEDTAMSLGLPMILAEGTPIDHYIQHPIPIPAPSDKFKVEPKGVMLTKKEMKKMRRQRRAAEQQDKQDRIKMGLQAPDAPKVKLSNLMRVLTSEAVADPTKVEARVRREVAARREQHERTNAERALTDEQRLEKLNNKMEKDEARGVYVNVYKIKHLVSGSHKFKVRKNAQQNGLTGLCLFNPAFALVVVEGPSKGIKAYRRLMTARIDWTDPGRARGTSVGGGSDDERPAPFLGAMGDEPPNKQASEEEEKMLREMDWTKNTCELIFEGPERERQVPGGFKARNAPTDLDAREILGHQWAGFWDLAKRNQAASEEV</sequence>
<feature type="compositionally biased region" description="Low complexity" evidence="5">
    <location>
        <begin position="44"/>
        <end position="57"/>
    </location>
</feature>
<keyword evidence="4" id="KW-0539">Nucleus</keyword>
<keyword evidence="3" id="KW-0508">mRNA splicing</keyword>
<evidence type="ECO:0000313" key="8">
    <source>
        <dbReference type="EMBL" id="PWN22958.1"/>
    </source>
</evidence>
<gene>
    <name evidence="8" type="ORF">BCV69DRAFT_280565</name>
</gene>
<feature type="region of interest" description="Disordered" evidence="5">
    <location>
        <begin position="565"/>
        <end position="601"/>
    </location>
</feature>
<dbReference type="PANTHER" id="PTHR14212">
    <property type="entry name" value="U4/U6-ASSOCIATED RNA SPLICING FACTOR-RELATED"/>
    <property type="match status" value="1"/>
</dbReference>
<feature type="compositionally biased region" description="Polar residues" evidence="5">
    <location>
        <begin position="184"/>
        <end position="193"/>
    </location>
</feature>
<dbReference type="STRING" id="1684307.A0A316UDJ5"/>